<dbReference type="Proteomes" id="UP000829517">
    <property type="component" value="Unassembled WGS sequence"/>
</dbReference>
<accession>A0ABS9J7U9</accession>
<dbReference type="Gene3D" id="1.25.40.10">
    <property type="entry name" value="Tetratricopeptide repeat domain"/>
    <property type="match status" value="1"/>
</dbReference>
<dbReference type="InterPro" id="IPR011990">
    <property type="entry name" value="TPR-like_helical_dom_sf"/>
</dbReference>
<name>A0ABS9J7U9_9FLAO</name>
<dbReference type="EMBL" id="JAETXX010000036">
    <property type="protein sequence ID" value="MCF8716508.1"/>
    <property type="molecule type" value="Genomic_DNA"/>
</dbReference>
<comment type="caution">
    <text evidence="1">The sequence shown here is derived from an EMBL/GenBank/DDBJ whole genome shotgun (WGS) entry which is preliminary data.</text>
</comment>
<protein>
    <submittedName>
        <fullName evidence="1">PD40 domain-containing protein</fullName>
    </submittedName>
</protein>
<dbReference type="RefSeq" id="WP_394800501.1">
    <property type="nucleotide sequence ID" value="NZ_JAETXX010000036.1"/>
</dbReference>
<evidence type="ECO:0000313" key="1">
    <source>
        <dbReference type="EMBL" id="MCF8716508.1"/>
    </source>
</evidence>
<dbReference type="SUPFAM" id="SSF82171">
    <property type="entry name" value="DPP6 N-terminal domain-like"/>
    <property type="match status" value="1"/>
</dbReference>
<evidence type="ECO:0000313" key="2">
    <source>
        <dbReference type="Proteomes" id="UP000829517"/>
    </source>
</evidence>
<keyword evidence="2" id="KW-1185">Reference proteome</keyword>
<reference evidence="1 2" key="1">
    <citation type="submission" date="2021-01" db="EMBL/GenBank/DDBJ databases">
        <title>Genome sequencing of Joostella atrarenae M1-2 (= KCTC 23194).</title>
        <authorList>
            <person name="Zakaria M.R."/>
            <person name="Lam M.Q."/>
            <person name="Chong C.S."/>
        </authorList>
    </citation>
    <scope>NUCLEOTIDE SEQUENCE [LARGE SCALE GENOMIC DNA]</scope>
    <source>
        <strain evidence="1 2">M1-2</strain>
    </source>
</reference>
<proteinExistence type="predicted"/>
<feature type="non-terminal residue" evidence="1">
    <location>
        <position position="316"/>
    </location>
</feature>
<gene>
    <name evidence="1" type="ORF">JM658_16925</name>
</gene>
<organism evidence="1 2">
    <name type="scientific">Joostella atrarenae</name>
    <dbReference type="NCBI Taxonomy" id="679257"/>
    <lineage>
        <taxon>Bacteria</taxon>
        <taxon>Pseudomonadati</taxon>
        <taxon>Bacteroidota</taxon>
        <taxon>Flavobacteriia</taxon>
        <taxon>Flavobacteriales</taxon>
        <taxon>Flavobacteriaceae</taxon>
        <taxon>Joostella</taxon>
    </lineage>
</organism>
<sequence length="316" mass="35835">MKIKLHLTILILITIAPMFLLGQSTTVAERYFNEYAYVKAASMYEEILEEGDSTQLNLERLGDSYYNVRNTTLSTPIYAALLDKYEQEVAPTYYFKYAQSLKANGEDEKATVWFEKFFNSVSNDKRANRFLEGINTVNKAKIPVAEQIKLAEGNTALSDFTGFIQQDTLYWFSASNTTGGKTYQWNSQPFLDVFASKISPEGTINPKIATDFLSEINTKYHEATLCITKDGKTMYFTRDNYDGRKLGKDKEKTTHLKLYSAHLEDGKWTNVEELPINSDLYSVGHPALNAEETVLYFVSDMPGSLGNTDLYQVSIV</sequence>